<dbReference type="CDD" id="cd11655">
    <property type="entry name" value="rap1_myb-like"/>
    <property type="match status" value="1"/>
</dbReference>
<comment type="caution">
    <text evidence="2">The sequence shown here is derived from an EMBL/GenBank/DDBJ whole genome shotgun (WGS) entry which is preliminary data.</text>
</comment>
<evidence type="ECO:0000256" key="1">
    <source>
        <dbReference type="SAM" id="MobiDB-lite"/>
    </source>
</evidence>
<dbReference type="Proteomes" id="UP001215280">
    <property type="component" value="Unassembled WGS sequence"/>
</dbReference>
<feature type="compositionally biased region" description="Acidic residues" evidence="1">
    <location>
        <begin position="193"/>
        <end position="202"/>
    </location>
</feature>
<keyword evidence="3" id="KW-1185">Reference proteome</keyword>
<proteinExistence type="predicted"/>
<evidence type="ECO:0000313" key="2">
    <source>
        <dbReference type="EMBL" id="KAJ7737811.1"/>
    </source>
</evidence>
<evidence type="ECO:0000313" key="3">
    <source>
        <dbReference type="Proteomes" id="UP001215280"/>
    </source>
</evidence>
<accession>A0AAD7MYB2</accession>
<dbReference type="EMBL" id="JARJLG010000141">
    <property type="protein sequence ID" value="KAJ7737811.1"/>
    <property type="molecule type" value="Genomic_DNA"/>
</dbReference>
<reference evidence="2" key="1">
    <citation type="submission" date="2023-03" db="EMBL/GenBank/DDBJ databases">
        <title>Massive genome expansion in bonnet fungi (Mycena s.s.) driven by repeated elements and novel gene families across ecological guilds.</title>
        <authorList>
            <consortium name="Lawrence Berkeley National Laboratory"/>
            <person name="Harder C.B."/>
            <person name="Miyauchi S."/>
            <person name="Viragh M."/>
            <person name="Kuo A."/>
            <person name="Thoen E."/>
            <person name="Andreopoulos B."/>
            <person name="Lu D."/>
            <person name="Skrede I."/>
            <person name="Drula E."/>
            <person name="Henrissat B."/>
            <person name="Morin E."/>
            <person name="Kohler A."/>
            <person name="Barry K."/>
            <person name="LaButti K."/>
            <person name="Morin E."/>
            <person name="Salamov A."/>
            <person name="Lipzen A."/>
            <person name="Mereny Z."/>
            <person name="Hegedus B."/>
            <person name="Baldrian P."/>
            <person name="Stursova M."/>
            <person name="Weitz H."/>
            <person name="Taylor A."/>
            <person name="Grigoriev I.V."/>
            <person name="Nagy L.G."/>
            <person name="Martin F."/>
            <person name="Kauserud H."/>
        </authorList>
    </citation>
    <scope>NUCLEOTIDE SEQUENCE</scope>
    <source>
        <strain evidence="2">CBHHK188m</strain>
    </source>
</reference>
<name>A0AAD7MYB2_9AGAR</name>
<feature type="compositionally biased region" description="Polar residues" evidence="1">
    <location>
        <begin position="385"/>
        <end position="399"/>
    </location>
</feature>
<sequence length="399" mass="43851">MASIPGKKSSGEKRVRQDFTTDEEKNMVEFLAEREPSTRTNIAIYRELTEKAWGSNHSAESWLGRYRRRKWIYDAQIEAFLTKSAAGEDVDESKEELERVPVRKRLRVSQQRTVAASDDGDTFRNLSISFDAFTARPLSENDQFLGFNMAINLLSTTHGVDPGKVYETWKLSGDLHLTDEHLRQTVLGSVENGTDEDDDEIESPLTPQGHGGPDQDGEEEIKNRLQPQDSPAGHNSEVGGESPTDSNPRKRKRSDSTDISGSESGCPVTTPKRPARMYGRAHRSDVAMVVVPSSIPGETEVSPPPRPGNMKTTARRENDVIIPETQPSGSDSDSDSEKSDARKSGSDSDPESGSGSSDDEEESDDDETSRSNPAEGRFQGHGLSAKTSYIPTQTSLFGT</sequence>
<feature type="compositionally biased region" description="Basic and acidic residues" evidence="1">
    <location>
        <begin position="9"/>
        <end position="21"/>
    </location>
</feature>
<gene>
    <name evidence="2" type="ORF">DFH07DRAFT_841888</name>
</gene>
<organism evidence="2 3">
    <name type="scientific">Mycena maculata</name>
    <dbReference type="NCBI Taxonomy" id="230809"/>
    <lineage>
        <taxon>Eukaryota</taxon>
        <taxon>Fungi</taxon>
        <taxon>Dikarya</taxon>
        <taxon>Basidiomycota</taxon>
        <taxon>Agaricomycotina</taxon>
        <taxon>Agaricomycetes</taxon>
        <taxon>Agaricomycetidae</taxon>
        <taxon>Agaricales</taxon>
        <taxon>Marasmiineae</taxon>
        <taxon>Mycenaceae</taxon>
        <taxon>Mycena</taxon>
    </lineage>
</organism>
<dbReference type="Gene3D" id="1.10.10.60">
    <property type="entry name" value="Homeodomain-like"/>
    <property type="match status" value="1"/>
</dbReference>
<protein>
    <submittedName>
        <fullName evidence="2">Uncharacterized protein</fullName>
    </submittedName>
</protein>
<feature type="region of interest" description="Disordered" evidence="1">
    <location>
        <begin position="1"/>
        <end position="21"/>
    </location>
</feature>
<feature type="compositionally biased region" description="Basic and acidic residues" evidence="1">
    <location>
        <begin position="335"/>
        <end position="346"/>
    </location>
</feature>
<dbReference type="AlphaFoldDB" id="A0AAD7MYB2"/>
<feature type="region of interest" description="Disordered" evidence="1">
    <location>
        <begin position="190"/>
        <end position="399"/>
    </location>
</feature>
<feature type="compositionally biased region" description="Acidic residues" evidence="1">
    <location>
        <begin position="357"/>
        <end position="367"/>
    </location>
</feature>